<dbReference type="SUPFAM" id="SSF57850">
    <property type="entry name" value="RING/U-box"/>
    <property type="match status" value="1"/>
</dbReference>
<dbReference type="FunCoup" id="A0A316YFV4">
    <property type="interactions" value="650"/>
</dbReference>
<dbReference type="GO" id="GO:0016579">
    <property type="term" value="P:protein deubiquitination"/>
    <property type="evidence" value="ECO:0007669"/>
    <property type="project" value="InterPro"/>
</dbReference>
<dbReference type="GeneID" id="37041681"/>
<dbReference type="CDD" id="cd02669">
    <property type="entry name" value="Peptidase_C19M"/>
    <property type="match status" value="1"/>
</dbReference>
<keyword evidence="4" id="KW-0747">Spliceosome</keyword>
<keyword evidence="7" id="KW-0508">mRNA splicing</keyword>
<dbReference type="OrthoDB" id="10263353at2759"/>
<dbReference type="Proteomes" id="UP000245768">
    <property type="component" value="Unassembled WGS sequence"/>
</dbReference>
<keyword evidence="8" id="KW-0539">Nucleus</keyword>
<evidence type="ECO:0000256" key="1">
    <source>
        <dbReference type="ARBA" id="ARBA00004123"/>
    </source>
</evidence>
<keyword evidence="14" id="KW-1185">Reference proteome</keyword>
<feature type="domain" description="UBP-type" evidence="12">
    <location>
        <begin position="164"/>
        <end position="261"/>
    </location>
</feature>
<evidence type="ECO:0000313" key="14">
    <source>
        <dbReference type="Proteomes" id="UP000245768"/>
    </source>
</evidence>
<dbReference type="PROSITE" id="PS50235">
    <property type="entry name" value="USP_3"/>
    <property type="match status" value="1"/>
</dbReference>
<dbReference type="SMART" id="SM00290">
    <property type="entry name" value="ZnF_UBP"/>
    <property type="match status" value="1"/>
</dbReference>
<keyword evidence="6" id="KW-0862">Zinc</keyword>
<dbReference type="InterPro" id="IPR001394">
    <property type="entry name" value="Peptidase_C19_UCH"/>
</dbReference>
<dbReference type="InterPro" id="IPR013083">
    <property type="entry name" value="Znf_RING/FYVE/PHD"/>
</dbReference>
<reference evidence="13 14" key="1">
    <citation type="journal article" date="2018" name="Mol. Biol. Evol.">
        <title>Broad Genomic Sampling Reveals a Smut Pathogenic Ancestry of the Fungal Clade Ustilaginomycotina.</title>
        <authorList>
            <person name="Kijpornyongpan T."/>
            <person name="Mondo S.J."/>
            <person name="Barry K."/>
            <person name="Sandor L."/>
            <person name="Lee J."/>
            <person name="Lipzen A."/>
            <person name="Pangilinan J."/>
            <person name="LaButti K."/>
            <person name="Hainaut M."/>
            <person name="Henrissat B."/>
            <person name="Grigoriev I.V."/>
            <person name="Spatafora J.W."/>
            <person name="Aime M.C."/>
        </authorList>
    </citation>
    <scope>NUCLEOTIDE SEQUENCE [LARGE SCALE GENOMIC DNA]</scope>
    <source>
        <strain evidence="13 14">MCA 4198</strain>
    </source>
</reference>
<dbReference type="InterPro" id="IPR050185">
    <property type="entry name" value="Ub_carboxyl-term_hydrolase"/>
</dbReference>
<dbReference type="SUPFAM" id="SSF101447">
    <property type="entry name" value="Formin homology 2 domain (FH2 domain)"/>
    <property type="match status" value="1"/>
</dbReference>
<dbReference type="Pfam" id="PF00443">
    <property type="entry name" value="UCH"/>
    <property type="match status" value="1"/>
</dbReference>
<feature type="region of interest" description="Disordered" evidence="10">
    <location>
        <begin position="1"/>
        <end position="136"/>
    </location>
</feature>
<evidence type="ECO:0000256" key="3">
    <source>
        <dbReference type="ARBA" id="ARBA00022723"/>
    </source>
</evidence>
<dbReference type="RefSeq" id="XP_025374922.1">
    <property type="nucleotide sequence ID" value="XM_025519765.1"/>
</dbReference>
<evidence type="ECO:0000256" key="7">
    <source>
        <dbReference type="ARBA" id="ARBA00023187"/>
    </source>
</evidence>
<dbReference type="PANTHER" id="PTHR21646">
    <property type="entry name" value="UBIQUITIN CARBOXYL-TERMINAL HYDROLASE"/>
    <property type="match status" value="1"/>
</dbReference>
<protein>
    <submittedName>
        <fullName evidence="13">Cysteine proteinase</fullName>
    </submittedName>
</protein>
<evidence type="ECO:0000256" key="9">
    <source>
        <dbReference type="PROSITE-ProRule" id="PRU00502"/>
    </source>
</evidence>
<dbReference type="InterPro" id="IPR028889">
    <property type="entry name" value="USP"/>
</dbReference>
<evidence type="ECO:0000259" key="11">
    <source>
        <dbReference type="PROSITE" id="PS50235"/>
    </source>
</evidence>
<dbReference type="Gene3D" id="3.30.40.10">
    <property type="entry name" value="Zinc/RING finger domain, C3HC4 (zinc finger)"/>
    <property type="match status" value="1"/>
</dbReference>
<feature type="domain" description="USP" evidence="11">
    <location>
        <begin position="287"/>
        <end position="661"/>
    </location>
</feature>
<feature type="compositionally biased region" description="Pro residues" evidence="10">
    <location>
        <begin position="60"/>
        <end position="116"/>
    </location>
</feature>
<feature type="compositionally biased region" description="Acidic residues" evidence="10">
    <location>
        <begin position="127"/>
        <end position="136"/>
    </location>
</feature>
<dbReference type="PROSITE" id="PS50271">
    <property type="entry name" value="ZF_UBP"/>
    <property type="match status" value="1"/>
</dbReference>
<proteinExistence type="predicted"/>
<dbReference type="Gene3D" id="3.90.70.10">
    <property type="entry name" value="Cysteine proteinases"/>
    <property type="match status" value="1"/>
</dbReference>
<evidence type="ECO:0000256" key="10">
    <source>
        <dbReference type="SAM" id="MobiDB-lite"/>
    </source>
</evidence>
<accession>A0A316YFV4</accession>
<evidence type="ECO:0000256" key="5">
    <source>
        <dbReference type="ARBA" id="ARBA00022771"/>
    </source>
</evidence>
<keyword evidence="5 9" id="KW-0863">Zinc-finger</keyword>
<dbReference type="InterPro" id="IPR001607">
    <property type="entry name" value="Znf_UBP"/>
</dbReference>
<dbReference type="InterPro" id="IPR033809">
    <property type="entry name" value="USP39"/>
</dbReference>
<sequence length="675" mass="74692">MPPRKTRAAAAAAAAPTEEAPVKATNGVADADGKKREAGQLEEEDGPAAKRSRIDGKAAPQPPAPANNEVPPPPEGEAPPPPPPPTEDVPPPPDAEEPPPPPPPVEDLAPPPPPPEATEEQRLQAEADQEKDDEEIGGADYWERIAREEQEAAEKKEKGKKKGTTDLYLDTINRSLLDFDFEKLCSVSLSNINIYACLVCGKYYQGRGPNSFAYYHAINDGHRVFMNLESSDVYVLPDNYKVNDPSLFDIKYLLLPTYADQQIRQLDAPDLSPSLDLHAQPYLPGCVGLNNIGANDYMNVVIQALAHVRPLRNFFLRGGPPGSDGAGKTIAQSPAIQNTSELVRRFAALVRKIWNPRAFKAQVSPHEFLQEVVNASKGRFSITKQGDPVEFLGWLLNRLHTDMGGSRKKRSIISDCFQGEIRIESQKVFVRSGIELDDLDEEAKDKLDSDGRKEGGQEDELGNAKFNIDREVQVTRSPFFLLTIDLPTPPVFQDSIEKNIIPQVPIGQVLAKYDGISFQEARGQIKRFKCVKLPPFVVLHFRRFTKNNFVEERNPTIVNFPVKGLVMDDYIDDPAMKPLSATYDLVSNITHEAIAGTVREGSVWRSQVHTYSDGGRPSSSSKALQSTRDEEWFSIQDLLVEKIDRQLLFLGETYVQIWAKRPTSAAAASTSTTSK</sequence>
<name>A0A316YFV4_9BASI</name>
<dbReference type="InterPro" id="IPR038765">
    <property type="entry name" value="Papain-like_cys_pep_sf"/>
</dbReference>
<gene>
    <name evidence="13" type="ORF">FA10DRAFT_255302</name>
</gene>
<dbReference type="InParanoid" id="A0A316YFV4"/>
<dbReference type="Pfam" id="PF02148">
    <property type="entry name" value="zf-UBP"/>
    <property type="match status" value="1"/>
</dbReference>
<dbReference type="GO" id="GO:0005681">
    <property type="term" value="C:spliceosomal complex"/>
    <property type="evidence" value="ECO:0007669"/>
    <property type="project" value="UniProtKB-KW"/>
</dbReference>
<dbReference type="GO" id="GO:0008270">
    <property type="term" value="F:zinc ion binding"/>
    <property type="evidence" value="ECO:0007669"/>
    <property type="project" value="UniProtKB-KW"/>
</dbReference>
<keyword evidence="2" id="KW-0507">mRNA processing</keyword>
<evidence type="ECO:0000256" key="4">
    <source>
        <dbReference type="ARBA" id="ARBA00022728"/>
    </source>
</evidence>
<feature type="compositionally biased region" description="Low complexity" evidence="10">
    <location>
        <begin position="8"/>
        <end position="24"/>
    </location>
</feature>
<keyword evidence="3" id="KW-0479">Metal-binding</keyword>
<evidence type="ECO:0000313" key="13">
    <source>
        <dbReference type="EMBL" id="PWN87724.1"/>
    </source>
</evidence>
<dbReference type="EMBL" id="KZ819639">
    <property type="protein sequence ID" value="PWN87724.1"/>
    <property type="molecule type" value="Genomic_DNA"/>
</dbReference>
<evidence type="ECO:0000256" key="8">
    <source>
        <dbReference type="ARBA" id="ARBA00023242"/>
    </source>
</evidence>
<comment type="subcellular location">
    <subcellularLocation>
        <location evidence="1">Nucleus</location>
    </subcellularLocation>
</comment>
<evidence type="ECO:0000256" key="6">
    <source>
        <dbReference type="ARBA" id="ARBA00022833"/>
    </source>
</evidence>
<dbReference type="AlphaFoldDB" id="A0A316YFV4"/>
<dbReference type="SUPFAM" id="SSF54001">
    <property type="entry name" value="Cysteine proteinases"/>
    <property type="match status" value="1"/>
</dbReference>
<evidence type="ECO:0000256" key="2">
    <source>
        <dbReference type="ARBA" id="ARBA00022664"/>
    </source>
</evidence>
<dbReference type="PANTHER" id="PTHR21646:SF16">
    <property type="entry name" value="U4_U6.U5 TRI-SNRNP-ASSOCIATED PROTEIN 2"/>
    <property type="match status" value="1"/>
</dbReference>
<dbReference type="GO" id="GO:0004843">
    <property type="term" value="F:cysteine-type deubiquitinase activity"/>
    <property type="evidence" value="ECO:0007669"/>
    <property type="project" value="InterPro"/>
</dbReference>
<evidence type="ECO:0000259" key="12">
    <source>
        <dbReference type="PROSITE" id="PS50271"/>
    </source>
</evidence>
<dbReference type="GO" id="GO:0000245">
    <property type="term" value="P:spliceosomal complex assembly"/>
    <property type="evidence" value="ECO:0007669"/>
    <property type="project" value="InterPro"/>
</dbReference>
<organism evidence="13 14">
    <name type="scientific">Acaromyces ingoldii</name>
    <dbReference type="NCBI Taxonomy" id="215250"/>
    <lineage>
        <taxon>Eukaryota</taxon>
        <taxon>Fungi</taxon>
        <taxon>Dikarya</taxon>
        <taxon>Basidiomycota</taxon>
        <taxon>Ustilaginomycotina</taxon>
        <taxon>Exobasidiomycetes</taxon>
        <taxon>Exobasidiales</taxon>
        <taxon>Cryptobasidiaceae</taxon>
        <taxon>Acaromyces</taxon>
    </lineage>
</organism>
<dbReference type="STRING" id="215250.A0A316YFV4"/>